<evidence type="ECO:0000313" key="3">
    <source>
        <dbReference type="Proteomes" id="UP001177212"/>
    </source>
</evidence>
<reference evidence="2" key="1">
    <citation type="submission" date="2023-07" db="EMBL/GenBank/DDBJ databases">
        <title>Genome content predicts the carbon catabolic preferences of heterotrophic bacteria.</title>
        <authorList>
            <person name="Gralka M."/>
        </authorList>
    </citation>
    <scope>NUCLEOTIDE SEQUENCE</scope>
    <source>
        <strain evidence="2">4G09</strain>
    </source>
</reference>
<evidence type="ECO:0000256" key="1">
    <source>
        <dbReference type="SAM" id="Phobius"/>
    </source>
</evidence>
<proteinExistence type="predicted"/>
<protein>
    <submittedName>
        <fullName evidence="2">Uncharacterized protein</fullName>
    </submittedName>
</protein>
<dbReference type="RefSeq" id="WP_305472489.1">
    <property type="nucleotide sequence ID" value="NZ_JAUYVT010000014.1"/>
</dbReference>
<organism evidence="2 3">
    <name type="scientific">Pseudoalteromonas marina</name>
    <dbReference type="NCBI Taxonomy" id="267375"/>
    <lineage>
        <taxon>Bacteria</taxon>
        <taxon>Pseudomonadati</taxon>
        <taxon>Pseudomonadota</taxon>
        <taxon>Gammaproteobacteria</taxon>
        <taxon>Alteromonadales</taxon>
        <taxon>Pseudoalteromonadaceae</taxon>
        <taxon>Pseudoalteromonas</taxon>
    </lineage>
</organism>
<keyword evidence="1" id="KW-0812">Transmembrane</keyword>
<keyword evidence="3" id="KW-1185">Reference proteome</keyword>
<dbReference type="EMBL" id="JAUYVT010000014">
    <property type="protein sequence ID" value="MDP2565764.1"/>
    <property type="molecule type" value="Genomic_DNA"/>
</dbReference>
<accession>A0ABT9FG57</accession>
<keyword evidence="1" id="KW-1133">Transmembrane helix</keyword>
<gene>
    <name evidence="2" type="ORF">Q8W34_14050</name>
</gene>
<keyword evidence="1" id="KW-0472">Membrane</keyword>
<comment type="caution">
    <text evidence="2">The sequence shown here is derived from an EMBL/GenBank/DDBJ whole genome shotgun (WGS) entry which is preliminary data.</text>
</comment>
<feature type="transmembrane region" description="Helical" evidence="1">
    <location>
        <begin position="64"/>
        <end position="85"/>
    </location>
</feature>
<feature type="transmembrane region" description="Helical" evidence="1">
    <location>
        <begin position="29"/>
        <end position="58"/>
    </location>
</feature>
<dbReference type="Proteomes" id="UP001177212">
    <property type="component" value="Unassembled WGS sequence"/>
</dbReference>
<sequence>MTSSNYVQPIRCKISFSDNRRVKYTKTSLLLVPSAFSSICFMLGVFFGCVSIFMAFYLVFFHDLFGAFLFFLIGYVLFGLARLLYLKKVIIEFNSELNRLVVFDQIIKFQDLVRVELLEKVVEPGPQEFPYHSAEVRVTTAQGECYLLAQSSNQEKMSIMAKEIAEYVGLPFVTDGTLYRL</sequence>
<evidence type="ECO:0000313" key="2">
    <source>
        <dbReference type="EMBL" id="MDP2565764.1"/>
    </source>
</evidence>
<name>A0ABT9FG57_9GAMM</name>